<dbReference type="InterPro" id="IPR005118">
    <property type="entry name" value="TRCF_C"/>
</dbReference>
<dbReference type="Gene3D" id="3.40.50.11180">
    <property type="match status" value="1"/>
</dbReference>
<dbReference type="GO" id="GO:0005524">
    <property type="term" value="F:ATP binding"/>
    <property type="evidence" value="ECO:0007669"/>
    <property type="project" value="UniProtKB-UniRule"/>
</dbReference>
<dbReference type="PROSITE" id="PS51192">
    <property type="entry name" value="HELICASE_ATP_BIND_1"/>
    <property type="match status" value="1"/>
</dbReference>
<dbReference type="InterPro" id="IPR001650">
    <property type="entry name" value="Helicase_C-like"/>
</dbReference>
<evidence type="ECO:0000256" key="2">
    <source>
        <dbReference type="ARBA" id="ARBA00022741"/>
    </source>
</evidence>
<sequence length="1038" mass="110972">MNLAFTALRIAQTLAERSIAFLADDEQQAEALAEAVRALAPQGHVVHVPSSDALPGDTAPATPANAGRRASALRALRLAQGTSIACILSGEAAARRYPAPDAFDSAPPTLHPGDEADTLAFAIRLEELGYVADDRVDEPGEMAVRGEVIDIFPADAGGPARIELAAGRIAAIRSYDPGTQRTVGDLERLEIGRAAEPPIDEPTSILAHLTPGILALSDKADHRRRRFIQLARDAMGGAPHRLDAIDDIAWKKDCKDWRPAPFDADFTPVPRFANERSPLTALVRFVKPLLAAGRRFVLAGSARDLRFLRGKVVRRLSMEIVELDAWAALDDLPSGCGGSLTVPIDAGYVDERIVLVAAADLMGSRALIGVGGPTGANPWHVGIEVCSGDVVVHEDHGVGRVRGLEASPVGAGDDQSPIDRIVLEYAGGARRLVPFDEADRIWRYGADGDAVSLDKLDGSSWDKRRAAINAAIDESAKALTLLARERETLTAPVMVPDPAAYERFAGRFPFNETADQAGAIAAVRDNLASGRPMDRLVIGDVGYGKTEVALRAAALAALAGFQVVVAAPTTVLVRQHLETFRRRFEGTKIEVAGLSRLSSAAERKSVKAGLADGSTGIVVGTGAVMAKGVNYARPGLVVIDEEQRFGAADKARLRGLGTVHVLSLSATPIPRTLQAALVGLQQMSLIATPPARRQPIRTSIGQYDDVLVRTALTREKARGGQSFVVVPRIEDMAKVAAKIKRAAPDLVVVEAHGKMSAAEIDDVMVGFGAGRGDILLATNIIEAGLDVPRANTMIVWRADRFGLAQLHQLRGRVGRGNRRGQVILLIEGEDAIAARTLKRLRTLATFDRLGAGFAISGQDLDMRGAGDLVGDDQAGHMKLIGVDLYQHLLRVALKAARGEDAERWSPELNLGMSGVLPDSWIPEADLRLSLYLRLARIETEEALDAFDDELLDRFGTLPAEAAMLLAHARIRLTARALRIARIDAGPAAIALTPRRDCPIDFAATGFAQSKGRWILAEALPSEADRIVRVESLLDGFEC</sequence>
<dbReference type="GO" id="GO:0003678">
    <property type="term" value="F:DNA helicase activity"/>
    <property type="evidence" value="ECO:0007669"/>
    <property type="project" value="TreeGrafter"/>
</dbReference>
<keyword evidence="8 9" id="KW-0234">DNA repair</keyword>
<proteinExistence type="inferred from homology"/>
<dbReference type="Gene3D" id="2.40.10.170">
    <property type="match status" value="1"/>
</dbReference>
<dbReference type="InterPro" id="IPR037235">
    <property type="entry name" value="TRCF-like_C_D7"/>
</dbReference>
<reference evidence="13" key="1">
    <citation type="journal article" date="2017" name="J. Biotechnol.">
        <title>Complete genome sequence of Novosphingobium resinovorum SA1, a versatile xenobiotic-degrading bacterium capable of utilizing sulfanilic acid.</title>
        <authorList>
            <person name="Hegedus B."/>
            <person name="Kos P.B."/>
            <person name="Balint B."/>
            <person name="Maroti G."/>
            <person name="Gan H.M."/>
            <person name="Perei K."/>
            <person name="Rakhely G."/>
        </authorList>
    </citation>
    <scope>NUCLEOTIDE SEQUENCE [LARGE SCALE GENOMIC DNA]</scope>
    <source>
        <strain evidence="13">SA1</strain>
    </source>
</reference>
<keyword evidence="13" id="KW-1185">Reference proteome</keyword>
<evidence type="ECO:0000259" key="10">
    <source>
        <dbReference type="PROSITE" id="PS51192"/>
    </source>
</evidence>
<dbReference type="InterPro" id="IPR014001">
    <property type="entry name" value="Helicase_ATP-bd"/>
</dbReference>
<keyword evidence="3 9" id="KW-0227">DNA damage</keyword>
<dbReference type="Pfam" id="PF02559">
    <property type="entry name" value="CarD_TRCF_RID"/>
    <property type="match status" value="1"/>
</dbReference>
<evidence type="ECO:0000259" key="11">
    <source>
        <dbReference type="PROSITE" id="PS51194"/>
    </source>
</evidence>
<dbReference type="GO" id="GO:0005737">
    <property type="term" value="C:cytoplasm"/>
    <property type="evidence" value="ECO:0007669"/>
    <property type="project" value="UniProtKB-SubCell"/>
</dbReference>
<dbReference type="OrthoDB" id="9804325at2"/>
<dbReference type="PANTHER" id="PTHR47964">
    <property type="entry name" value="ATP-DEPENDENT DNA HELICASE HOMOLOG RECG, CHLOROPLASTIC"/>
    <property type="match status" value="1"/>
</dbReference>
<dbReference type="SMART" id="SM00982">
    <property type="entry name" value="TRCF"/>
    <property type="match status" value="1"/>
</dbReference>
<dbReference type="InterPro" id="IPR047112">
    <property type="entry name" value="RecG/Mfd"/>
</dbReference>
<keyword evidence="7 9" id="KW-0238">DNA-binding</keyword>
<protein>
    <recommendedName>
        <fullName evidence="9">Transcription-repair-coupling factor</fullName>
        <shortName evidence="9">TRCF</shortName>
        <ecNumber evidence="9">3.6.4.-</ecNumber>
    </recommendedName>
</protein>
<dbReference type="SUPFAM" id="SSF52540">
    <property type="entry name" value="P-loop containing nucleoside triphosphate hydrolases"/>
    <property type="match status" value="2"/>
</dbReference>
<feature type="domain" description="Helicase C-terminal" evidence="11">
    <location>
        <begin position="702"/>
        <end position="861"/>
    </location>
</feature>
<dbReference type="Pfam" id="PF00271">
    <property type="entry name" value="Helicase_C"/>
    <property type="match status" value="1"/>
</dbReference>
<keyword evidence="1 9" id="KW-0963">Cytoplasm</keyword>
<comment type="similarity">
    <text evidence="9">In the C-terminal section; belongs to the helicase family. RecG subfamily.</text>
</comment>
<dbReference type="Pfam" id="PF03461">
    <property type="entry name" value="TRCF"/>
    <property type="match status" value="1"/>
</dbReference>
<dbReference type="InterPro" id="IPR003711">
    <property type="entry name" value="CarD-like/TRCF_RID"/>
</dbReference>
<evidence type="ECO:0000256" key="1">
    <source>
        <dbReference type="ARBA" id="ARBA00022490"/>
    </source>
</evidence>
<dbReference type="InterPro" id="IPR041471">
    <property type="entry name" value="UvrB_inter"/>
</dbReference>
<comment type="similarity">
    <text evidence="9">In the N-terminal section; belongs to the UvrB family.</text>
</comment>
<geneLocation type="plasmid" evidence="12 13">
    <name>pSA2</name>
</geneLocation>
<dbReference type="KEGG" id="nre:BES08_28015"/>
<dbReference type="EMBL" id="CP017077">
    <property type="protein sequence ID" value="AOR80675.1"/>
    <property type="molecule type" value="Genomic_DNA"/>
</dbReference>
<dbReference type="Gene3D" id="3.90.1150.50">
    <property type="entry name" value="Transcription-repair-coupling factor, D7 domain"/>
    <property type="match status" value="1"/>
</dbReference>
<dbReference type="InterPro" id="IPR011545">
    <property type="entry name" value="DEAD/DEAH_box_helicase_dom"/>
</dbReference>
<evidence type="ECO:0000256" key="4">
    <source>
        <dbReference type="ARBA" id="ARBA00022801"/>
    </source>
</evidence>
<feature type="domain" description="Helicase ATP-binding" evidence="10">
    <location>
        <begin position="526"/>
        <end position="686"/>
    </location>
</feature>
<keyword evidence="12" id="KW-0614">Plasmid</keyword>
<dbReference type="SMART" id="SM01058">
    <property type="entry name" value="CarD_TRCF"/>
    <property type="match status" value="1"/>
</dbReference>
<dbReference type="GO" id="GO:0016787">
    <property type="term" value="F:hydrolase activity"/>
    <property type="evidence" value="ECO:0007669"/>
    <property type="project" value="UniProtKB-KW"/>
</dbReference>
<dbReference type="InterPro" id="IPR004576">
    <property type="entry name" value="Mfd"/>
</dbReference>
<dbReference type="GO" id="GO:0003684">
    <property type="term" value="F:damaged DNA binding"/>
    <property type="evidence" value="ECO:0007669"/>
    <property type="project" value="InterPro"/>
</dbReference>
<gene>
    <name evidence="9" type="primary">mfd</name>
    <name evidence="12" type="ORF">BES08_28015</name>
</gene>
<dbReference type="Gene3D" id="3.40.50.300">
    <property type="entry name" value="P-loop containing nucleotide triphosphate hydrolases"/>
    <property type="match status" value="2"/>
</dbReference>
<name>A0A1D8AEY8_9SPHN</name>
<dbReference type="Pfam" id="PF00270">
    <property type="entry name" value="DEAD"/>
    <property type="match status" value="1"/>
</dbReference>
<dbReference type="PROSITE" id="PS51194">
    <property type="entry name" value="HELICASE_CTER"/>
    <property type="match status" value="1"/>
</dbReference>
<evidence type="ECO:0000256" key="5">
    <source>
        <dbReference type="ARBA" id="ARBA00022806"/>
    </source>
</evidence>
<dbReference type="SMART" id="SM00490">
    <property type="entry name" value="HELICc"/>
    <property type="match status" value="1"/>
</dbReference>
<keyword evidence="5 12" id="KW-0347">Helicase</keyword>
<keyword evidence="6 9" id="KW-0067">ATP-binding</keyword>
<dbReference type="InterPro" id="IPR027417">
    <property type="entry name" value="P-loop_NTPase"/>
</dbReference>
<evidence type="ECO:0000256" key="6">
    <source>
        <dbReference type="ARBA" id="ARBA00022840"/>
    </source>
</evidence>
<dbReference type="SMART" id="SM00487">
    <property type="entry name" value="DEXDc"/>
    <property type="match status" value="1"/>
</dbReference>
<dbReference type="SUPFAM" id="SSF143517">
    <property type="entry name" value="TRCF domain-like"/>
    <property type="match status" value="1"/>
</dbReference>
<dbReference type="RefSeq" id="WP_069710004.1">
    <property type="nucleotide sequence ID" value="NZ_CP017077.1"/>
</dbReference>
<evidence type="ECO:0000313" key="12">
    <source>
        <dbReference type="EMBL" id="AOR80675.1"/>
    </source>
</evidence>
<evidence type="ECO:0000256" key="8">
    <source>
        <dbReference type="ARBA" id="ARBA00023204"/>
    </source>
</evidence>
<dbReference type="GO" id="GO:0006355">
    <property type="term" value="P:regulation of DNA-templated transcription"/>
    <property type="evidence" value="ECO:0007669"/>
    <property type="project" value="UniProtKB-UniRule"/>
</dbReference>
<dbReference type="SUPFAM" id="SSF141259">
    <property type="entry name" value="CarD-like"/>
    <property type="match status" value="1"/>
</dbReference>
<dbReference type="Pfam" id="PF17757">
    <property type="entry name" value="UvrB_inter"/>
    <property type="match status" value="1"/>
</dbReference>
<dbReference type="EC" id="3.6.4.-" evidence="9"/>
<dbReference type="Proteomes" id="UP000094626">
    <property type="component" value="Plasmid pSA2"/>
</dbReference>
<evidence type="ECO:0000256" key="7">
    <source>
        <dbReference type="ARBA" id="ARBA00023125"/>
    </source>
</evidence>
<comment type="subcellular location">
    <subcellularLocation>
        <location evidence="9">Cytoplasm</location>
    </subcellularLocation>
</comment>
<dbReference type="PANTHER" id="PTHR47964:SF1">
    <property type="entry name" value="ATP-DEPENDENT DNA HELICASE HOMOLOG RECG, CHLOROPLASTIC"/>
    <property type="match status" value="1"/>
</dbReference>
<organism evidence="12 13">
    <name type="scientific">Novosphingobium resinovorum</name>
    <dbReference type="NCBI Taxonomy" id="158500"/>
    <lineage>
        <taxon>Bacteria</taxon>
        <taxon>Pseudomonadati</taxon>
        <taxon>Pseudomonadota</taxon>
        <taxon>Alphaproteobacteria</taxon>
        <taxon>Sphingomonadales</taxon>
        <taxon>Sphingomonadaceae</taxon>
        <taxon>Novosphingobium</taxon>
    </lineage>
</organism>
<dbReference type="InterPro" id="IPR036101">
    <property type="entry name" value="CarD-like/TRCF_RID_sf"/>
</dbReference>
<evidence type="ECO:0000256" key="9">
    <source>
        <dbReference type="HAMAP-Rule" id="MF_00969"/>
    </source>
</evidence>
<accession>A0A1D8AEY8</accession>
<dbReference type="GO" id="GO:0000716">
    <property type="term" value="P:transcription-coupled nucleotide-excision repair, DNA damage recognition"/>
    <property type="evidence" value="ECO:0007669"/>
    <property type="project" value="UniProtKB-UniRule"/>
</dbReference>
<dbReference type="Gene3D" id="3.30.2060.10">
    <property type="entry name" value="Penicillin-binding protein 1b domain"/>
    <property type="match status" value="1"/>
</dbReference>
<dbReference type="HAMAP" id="MF_00969">
    <property type="entry name" value="TRCF"/>
    <property type="match status" value="1"/>
</dbReference>
<evidence type="ECO:0000313" key="13">
    <source>
        <dbReference type="Proteomes" id="UP000094626"/>
    </source>
</evidence>
<keyword evidence="4 9" id="KW-0378">Hydrolase</keyword>
<keyword evidence="2 9" id="KW-0547">Nucleotide-binding</keyword>
<evidence type="ECO:0000256" key="3">
    <source>
        <dbReference type="ARBA" id="ARBA00022763"/>
    </source>
</evidence>
<dbReference type="AlphaFoldDB" id="A0A1D8AEY8"/>
<comment type="function">
    <text evidence="9">Couples transcription and DNA repair by recognizing RNA polymerase (RNAP) stalled at DNA lesions. Mediates ATP-dependent release of RNAP and its truncated transcript from the DNA, and recruitment of nucleotide excision repair machinery to the damaged site.</text>
</comment>